<keyword evidence="2" id="KW-1185">Reference proteome</keyword>
<evidence type="ECO:0000313" key="1">
    <source>
        <dbReference type="EMBL" id="GJT47230.1"/>
    </source>
</evidence>
<organism evidence="1 2">
    <name type="scientific">Tanacetum coccineum</name>
    <dbReference type="NCBI Taxonomy" id="301880"/>
    <lineage>
        <taxon>Eukaryota</taxon>
        <taxon>Viridiplantae</taxon>
        <taxon>Streptophyta</taxon>
        <taxon>Embryophyta</taxon>
        <taxon>Tracheophyta</taxon>
        <taxon>Spermatophyta</taxon>
        <taxon>Magnoliopsida</taxon>
        <taxon>eudicotyledons</taxon>
        <taxon>Gunneridae</taxon>
        <taxon>Pentapetalae</taxon>
        <taxon>asterids</taxon>
        <taxon>campanulids</taxon>
        <taxon>Asterales</taxon>
        <taxon>Asteraceae</taxon>
        <taxon>Asteroideae</taxon>
        <taxon>Anthemideae</taxon>
        <taxon>Anthemidinae</taxon>
        <taxon>Tanacetum</taxon>
    </lineage>
</organism>
<evidence type="ECO:0000313" key="2">
    <source>
        <dbReference type="Proteomes" id="UP001151760"/>
    </source>
</evidence>
<sequence>MLAEILRSFDFASVNDLPVHQLRLQMPLVKVMQKPVMLMSFYRFQSLQRLLIYSAVKRFFLKRDYAGANLVQDIHNQEVVIFLAGDSLLAMPQMLTFVPLLLQKPNLSKNSLVKHFEDMRLYRPSKEYLQVWFDPPRDESMSCLTIKGMRNNGAKCARLLFRTPSLNVVDVAKFQRQSNNVRHINCESSGKFGVLFSEAINPNDLMFDDADGIESLTKLMLFDAFSAYGI</sequence>
<protein>
    <submittedName>
        <fullName evidence="1">Uncharacterized protein</fullName>
    </submittedName>
</protein>
<gene>
    <name evidence="1" type="ORF">Tco_0955945</name>
</gene>
<proteinExistence type="predicted"/>
<reference evidence="1" key="2">
    <citation type="submission" date="2022-01" db="EMBL/GenBank/DDBJ databases">
        <authorList>
            <person name="Yamashiro T."/>
            <person name="Shiraishi A."/>
            <person name="Satake H."/>
            <person name="Nakayama K."/>
        </authorList>
    </citation>
    <scope>NUCLEOTIDE SEQUENCE</scope>
</reference>
<reference evidence="1" key="1">
    <citation type="journal article" date="2022" name="Int. J. Mol. Sci.">
        <title>Draft Genome of Tanacetum Coccineum: Genomic Comparison of Closely Related Tanacetum-Family Plants.</title>
        <authorList>
            <person name="Yamashiro T."/>
            <person name="Shiraishi A."/>
            <person name="Nakayama K."/>
            <person name="Satake H."/>
        </authorList>
    </citation>
    <scope>NUCLEOTIDE SEQUENCE</scope>
</reference>
<name>A0ABQ5E8M6_9ASTR</name>
<accession>A0ABQ5E8M6</accession>
<dbReference type="Proteomes" id="UP001151760">
    <property type="component" value="Unassembled WGS sequence"/>
</dbReference>
<comment type="caution">
    <text evidence="1">The sequence shown here is derived from an EMBL/GenBank/DDBJ whole genome shotgun (WGS) entry which is preliminary data.</text>
</comment>
<dbReference type="EMBL" id="BQNB010016050">
    <property type="protein sequence ID" value="GJT47230.1"/>
    <property type="molecule type" value="Genomic_DNA"/>
</dbReference>